<keyword evidence="6" id="KW-0479">Metal-binding</keyword>
<keyword evidence="8" id="KW-0862">Zinc</keyword>
<keyword evidence="7" id="KW-0498">Mitosis</keyword>
<keyword evidence="10" id="KW-0131">Cell cycle</keyword>
<evidence type="ECO:0000256" key="4">
    <source>
        <dbReference type="ARBA" id="ARBA00022454"/>
    </source>
</evidence>
<keyword evidence="4" id="KW-0158">Chromosome</keyword>
<dbReference type="Pfam" id="PF03226">
    <property type="entry name" value="Yippee-Mis18"/>
    <property type="match status" value="1"/>
</dbReference>
<evidence type="ECO:0000259" key="12">
    <source>
        <dbReference type="PROSITE" id="PS51793"/>
    </source>
</evidence>
<evidence type="ECO:0000256" key="1">
    <source>
        <dbReference type="ARBA" id="ARBA00003694"/>
    </source>
</evidence>
<comment type="subcellular location">
    <subcellularLocation>
        <location evidence="3">Chromosome</location>
        <location evidence="3">Centromere</location>
    </subcellularLocation>
    <subcellularLocation>
        <location evidence="2">Nucleus</location>
    </subcellularLocation>
</comment>
<evidence type="ECO:0000313" key="14">
    <source>
        <dbReference type="RefSeq" id="XP_014665855.1"/>
    </source>
</evidence>
<name>A0ABM1E0Y4_PRICU</name>
<evidence type="ECO:0000256" key="7">
    <source>
        <dbReference type="ARBA" id="ARBA00022776"/>
    </source>
</evidence>
<comment type="function">
    <text evidence="1">Required for recruitment of CENPA to centromeres and normal chromosome segregation during mitosis.</text>
</comment>
<sequence length="172" mass="19160">MEEPTPSVGDAHIVFQCAKCNVIIGDSTSWAFANKSLSGVVLHATTQNVTETQMVRTSDEDVDFGSTYTLLQCNNCKTTIGRVYKTTPKKLDEVRDLFMFSVPMISSYHLGSFEQKTNTNAENLLDIPTARYLNSQLWKIQSLIVTMNNRLTALENCVEVESNDELNGDVPV</sequence>
<dbReference type="PROSITE" id="PS51793">
    <property type="entry name" value="MIS18"/>
    <property type="match status" value="1"/>
</dbReference>
<protein>
    <submittedName>
        <fullName evidence="14">Protein Mis18-alpha-like</fullName>
    </submittedName>
</protein>
<dbReference type="RefSeq" id="XP_014665855.1">
    <property type="nucleotide sequence ID" value="XM_014810369.1"/>
</dbReference>
<dbReference type="InterPro" id="IPR004910">
    <property type="entry name" value="Yippee/Mis18/Cereblon"/>
</dbReference>
<dbReference type="PANTHER" id="PTHR16431:SF1">
    <property type="entry name" value="NEUROGENIC PROTEIN MASTERMIND"/>
    <property type="match status" value="1"/>
</dbReference>
<evidence type="ECO:0000256" key="5">
    <source>
        <dbReference type="ARBA" id="ARBA00022618"/>
    </source>
</evidence>
<dbReference type="Proteomes" id="UP000695022">
    <property type="component" value="Unplaced"/>
</dbReference>
<keyword evidence="5" id="KW-0132">Cell division</keyword>
<organism evidence="13 14">
    <name type="scientific">Priapulus caudatus</name>
    <name type="common">Priapulid worm</name>
    <dbReference type="NCBI Taxonomy" id="37621"/>
    <lineage>
        <taxon>Eukaryota</taxon>
        <taxon>Metazoa</taxon>
        <taxon>Ecdysozoa</taxon>
        <taxon>Scalidophora</taxon>
        <taxon>Priapulida</taxon>
        <taxon>Priapulimorpha</taxon>
        <taxon>Priapulimorphida</taxon>
        <taxon>Priapulidae</taxon>
        <taxon>Priapulus</taxon>
    </lineage>
</organism>
<dbReference type="InterPro" id="IPR034752">
    <property type="entry name" value="Mis18"/>
</dbReference>
<keyword evidence="11" id="KW-0137">Centromere</keyword>
<keyword evidence="13" id="KW-1185">Reference proteome</keyword>
<evidence type="ECO:0000256" key="11">
    <source>
        <dbReference type="ARBA" id="ARBA00023328"/>
    </source>
</evidence>
<evidence type="ECO:0000256" key="2">
    <source>
        <dbReference type="ARBA" id="ARBA00004123"/>
    </source>
</evidence>
<accession>A0ABM1E0Y4</accession>
<evidence type="ECO:0000256" key="8">
    <source>
        <dbReference type="ARBA" id="ARBA00022833"/>
    </source>
</evidence>
<dbReference type="PANTHER" id="PTHR16431">
    <property type="entry name" value="NEUROGENIC PROTEIN MASTERMIND"/>
    <property type="match status" value="1"/>
</dbReference>
<evidence type="ECO:0000256" key="10">
    <source>
        <dbReference type="ARBA" id="ARBA00023306"/>
    </source>
</evidence>
<evidence type="ECO:0000256" key="3">
    <source>
        <dbReference type="ARBA" id="ARBA00004584"/>
    </source>
</evidence>
<proteinExistence type="predicted"/>
<feature type="domain" description="Mis18" evidence="12">
    <location>
        <begin position="12"/>
        <end position="110"/>
    </location>
</feature>
<keyword evidence="9" id="KW-0539">Nucleus</keyword>
<evidence type="ECO:0000256" key="6">
    <source>
        <dbReference type="ARBA" id="ARBA00022723"/>
    </source>
</evidence>
<evidence type="ECO:0000256" key="9">
    <source>
        <dbReference type="ARBA" id="ARBA00023242"/>
    </source>
</evidence>
<reference evidence="14" key="1">
    <citation type="submission" date="2025-08" db="UniProtKB">
        <authorList>
            <consortium name="RefSeq"/>
        </authorList>
    </citation>
    <scope>IDENTIFICATION</scope>
</reference>
<dbReference type="GeneID" id="106807877"/>
<gene>
    <name evidence="14" type="primary">LOC106807877</name>
</gene>
<evidence type="ECO:0000313" key="13">
    <source>
        <dbReference type="Proteomes" id="UP000695022"/>
    </source>
</evidence>